<evidence type="ECO:0000313" key="2">
    <source>
        <dbReference type="Proteomes" id="UP000663836"/>
    </source>
</evidence>
<accession>A0A820HZ55</accession>
<dbReference type="AlphaFoldDB" id="A0A820HZ55"/>
<dbReference type="EMBL" id="CAJOBD010035667">
    <property type="protein sequence ID" value="CAF4300915.1"/>
    <property type="molecule type" value="Genomic_DNA"/>
</dbReference>
<evidence type="ECO:0000313" key="1">
    <source>
        <dbReference type="EMBL" id="CAF4300915.1"/>
    </source>
</evidence>
<organism evidence="1 2">
    <name type="scientific">Rotaria sordida</name>
    <dbReference type="NCBI Taxonomy" id="392033"/>
    <lineage>
        <taxon>Eukaryota</taxon>
        <taxon>Metazoa</taxon>
        <taxon>Spiralia</taxon>
        <taxon>Gnathifera</taxon>
        <taxon>Rotifera</taxon>
        <taxon>Eurotatoria</taxon>
        <taxon>Bdelloidea</taxon>
        <taxon>Philodinida</taxon>
        <taxon>Philodinidae</taxon>
        <taxon>Rotaria</taxon>
    </lineage>
</organism>
<feature type="non-terminal residue" evidence="1">
    <location>
        <position position="35"/>
    </location>
</feature>
<protein>
    <submittedName>
        <fullName evidence="1">Uncharacterized protein</fullName>
    </submittedName>
</protein>
<proteinExistence type="predicted"/>
<gene>
    <name evidence="1" type="ORF">JBS370_LOCUS40387</name>
</gene>
<name>A0A820HZ55_9BILA</name>
<reference evidence="1" key="1">
    <citation type="submission" date="2021-02" db="EMBL/GenBank/DDBJ databases">
        <authorList>
            <person name="Nowell W R."/>
        </authorList>
    </citation>
    <scope>NUCLEOTIDE SEQUENCE</scope>
</reference>
<sequence>MDNNISTTTIDPLVARLTAARIGIQHIGQPILFTL</sequence>
<comment type="caution">
    <text evidence="1">The sequence shown here is derived from an EMBL/GenBank/DDBJ whole genome shotgun (WGS) entry which is preliminary data.</text>
</comment>
<dbReference type="Proteomes" id="UP000663836">
    <property type="component" value="Unassembled WGS sequence"/>
</dbReference>